<keyword evidence="10" id="KW-1185">Reference proteome</keyword>
<organism evidence="9 10">
    <name type="scientific">Crinalium epipsammum PCC 9333</name>
    <dbReference type="NCBI Taxonomy" id="1173022"/>
    <lineage>
        <taxon>Bacteria</taxon>
        <taxon>Bacillati</taxon>
        <taxon>Cyanobacteriota</taxon>
        <taxon>Cyanophyceae</taxon>
        <taxon>Gomontiellales</taxon>
        <taxon>Gomontiellaceae</taxon>
        <taxon>Crinalium</taxon>
    </lineage>
</organism>
<feature type="transmembrane region" description="Helical" evidence="6">
    <location>
        <begin position="7"/>
        <end position="31"/>
    </location>
</feature>
<dbReference type="InterPro" id="IPR011992">
    <property type="entry name" value="EF-hand-dom_pair"/>
</dbReference>
<dbReference type="OrthoDB" id="9812221at2"/>
<feature type="transmembrane region" description="Helical" evidence="6">
    <location>
        <begin position="94"/>
        <end position="117"/>
    </location>
</feature>
<feature type="domain" description="EF-hand" evidence="7">
    <location>
        <begin position="519"/>
        <end position="554"/>
    </location>
</feature>
<name>K9W6S2_9CYAN</name>
<keyword evidence="3 6" id="KW-0812">Transmembrane</keyword>
<dbReference type="PANTHER" id="PTHR23504">
    <property type="entry name" value="MAJOR FACILITATOR SUPERFAMILY DOMAIN-CONTAINING PROTEIN 10"/>
    <property type="match status" value="1"/>
</dbReference>
<sequence>MNNRKVHFILFVSVLVDTIGFGLMLPLLPFYALKFGASISTVTLLFSVYSLLQFISAPLWGKMSDRFGRRPTLLFSLIGSSLAFLWLSQANALWMLFGCRILEGIMAASFLLAMVYISDITTKENRTKGMAIVGAAFGLGLCLGPAISSFLVGSDSQNPNLMLPPLIASGMSLLGFTIALLGLPEPIKTQARTIEKPRRFDLTRLVEILNTPSTGLLLLLSFLMMLVGLGTLAILALWSNQKLGWGPKEIGYVYIFWGVMSVIVQTKLVEPLTKRFGEANSLFGGLVVFGFGVFLIPFSTNLALVLGAVSLTSSGFFLCRPLLNSLLSQSAGAKQQGEVLGLAESVSTLGRIIGPLGAGFIFGSFGSYWPFWSGAIIMAVASILGWQVATASNLSSAVSKQRQRKMKKLFDLLDHNKNGVIEPIDFEQGFQAIADIRGWTLDSPDYSIVHSFWIGLQNKMQSLMDTNGDGIITMDEWLEYMTSRLDHNFADSFTKLIDSNEDGENSLKKLKMFYQGYRIDTSQAKAVFEQFDINQDKNVSQDEISKILDQFMYSDELEESVNLAVAS</sequence>
<dbReference type="PROSITE" id="PS50850">
    <property type="entry name" value="MFS"/>
    <property type="match status" value="1"/>
</dbReference>
<dbReference type="InterPro" id="IPR011701">
    <property type="entry name" value="MFS"/>
</dbReference>
<feature type="transmembrane region" description="Helical" evidence="6">
    <location>
        <begin position="375"/>
        <end position="398"/>
    </location>
</feature>
<feature type="domain" description="Major facilitator superfamily (MFS) profile" evidence="8">
    <location>
        <begin position="6"/>
        <end position="393"/>
    </location>
</feature>
<evidence type="ECO:0000256" key="4">
    <source>
        <dbReference type="ARBA" id="ARBA00022989"/>
    </source>
</evidence>
<dbReference type="GO" id="GO:0022857">
    <property type="term" value="F:transmembrane transporter activity"/>
    <property type="evidence" value="ECO:0007669"/>
    <property type="project" value="InterPro"/>
</dbReference>
<dbReference type="KEGG" id="cep:Cri9333_4726"/>
<dbReference type="Pfam" id="PF13202">
    <property type="entry name" value="EF-hand_5"/>
    <property type="match status" value="2"/>
</dbReference>
<comment type="subcellular location">
    <subcellularLocation>
        <location evidence="1">Cell membrane</location>
        <topology evidence="1">Multi-pass membrane protein</topology>
    </subcellularLocation>
</comment>
<dbReference type="InterPro" id="IPR036259">
    <property type="entry name" value="MFS_trans_sf"/>
</dbReference>
<dbReference type="SUPFAM" id="SSF103473">
    <property type="entry name" value="MFS general substrate transporter"/>
    <property type="match status" value="1"/>
</dbReference>
<keyword evidence="2" id="KW-0813">Transport</keyword>
<feature type="transmembrane region" description="Helical" evidence="6">
    <location>
        <begin position="72"/>
        <end position="88"/>
    </location>
</feature>
<evidence type="ECO:0000256" key="3">
    <source>
        <dbReference type="ARBA" id="ARBA00022692"/>
    </source>
</evidence>
<proteinExistence type="predicted"/>
<dbReference type="PANTHER" id="PTHR23504:SF15">
    <property type="entry name" value="MAJOR FACILITATOR SUPERFAMILY (MFS) PROFILE DOMAIN-CONTAINING PROTEIN"/>
    <property type="match status" value="1"/>
</dbReference>
<dbReference type="GO" id="GO:0005886">
    <property type="term" value="C:plasma membrane"/>
    <property type="evidence" value="ECO:0007669"/>
    <property type="project" value="UniProtKB-SubCell"/>
</dbReference>
<feature type="domain" description="EF-hand" evidence="7">
    <location>
        <begin position="401"/>
        <end position="436"/>
    </location>
</feature>
<feature type="transmembrane region" description="Helical" evidence="6">
    <location>
        <begin position="129"/>
        <end position="151"/>
    </location>
</feature>
<feature type="domain" description="EF-hand" evidence="7">
    <location>
        <begin position="463"/>
        <end position="487"/>
    </location>
</feature>
<dbReference type="InterPro" id="IPR001958">
    <property type="entry name" value="Tet-R_TetA/multi-R_MdtG-like"/>
</dbReference>
<keyword evidence="5 6" id="KW-0472">Membrane</keyword>
<keyword evidence="9" id="KW-0614">Plasmid</keyword>
<feature type="transmembrane region" description="Helical" evidence="6">
    <location>
        <begin position="250"/>
        <end position="269"/>
    </location>
</feature>
<feature type="transmembrane region" description="Helical" evidence="6">
    <location>
        <begin position="348"/>
        <end position="369"/>
    </location>
</feature>
<dbReference type="Gene3D" id="1.10.238.10">
    <property type="entry name" value="EF-hand"/>
    <property type="match status" value="1"/>
</dbReference>
<dbReference type="SUPFAM" id="SSF47473">
    <property type="entry name" value="EF-hand"/>
    <property type="match status" value="1"/>
</dbReference>
<feature type="transmembrane region" description="Helical" evidence="6">
    <location>
        <begin position="216"/>
        <end position="238"/>
    </location>
</feature>
<dbReference type="CDD" id="cd00051">
    <property type="entry name" value="EFh"/>
    <property type="match status" value="1"/>
</dbReference>
<feature type="transmembrane region" description="Helical" evidence="6">
    <location>
        <begin position="163"/>
        <end position="183"/>
    </location>
</feature>
<evidence type="ECO:0000313" key="10">
    <source>
        <dbReference type="Proteomes" id="UP000010472"/>
    </source>
</evidence>
<evidence type="ECO:0000256" key="5">
    <source>
        <dbReference type="ARBA" id="ARBA00023136"/>
    </source>
</evidence>
<dbReference type="RefSeq" id="WP_015179935.1">
    <property type="nucleotide sequence ID" value="NC_019733.1"/>
</dbReference>
<evidence type="ECO:0000259" key="8">
    <source>
        <dbReference type="PROSITE" id="PS50850"/>
    </source>
</evidence>
<dbReference type="EMBL" id="CP003621">
    <property type="protein sequence ID" value="AFZ15504.1"/>
    <property type="molecule type" value="Genomic_DNA"/>
</dbReference>
<dbReference type="PROSITE" id="PS00018">
    <property type="entry name" value="EF_HAND_1"/>
    <property type="match status" value="3"/>
</dbReference>
<feature type="transmembrane region" description="Helical" evidence="6">
    <location>
        <begin position="281"/>
        <end position="298"/>
    </location>
</feature>
<reference evidence="9 10" key="1">
    <citation type="submission" date="2012-06" db="EMBL/GenBank/DDBJ databases">
        <title>Finished plasmid 1 of genome of Crinalium epipsammum PCC 9333.</title>
        <authorList>
            <consortium name="US DOE Joint Genome Institute"/>
            <person name="Gugger M."/>
            <person name="Coursin T."/>
            <person name="Rippka R."/>
            <person name="Tandeau De Marsac N."/>
            <person name="Huntemann M."/>
            <person name="Wei C.-L."/>
            <person name="Han J."/>
            <person name="Detter J.C."/>
            <person name="Han C."/>
            <person name="Tapia R."/>
            <person name="Davenport K."/>
            <person name="Daligault H."/>
            <person name="Erkkila T."/>
            <person name="Gu W."/>
            <person name="Munk A.C.C."/>
            <person name="Teshima H."/>
            <person name="Xu Y."/>
            <person name="Chain P."/>
            <person name="Chen A."/>
            <person name="Krypides N."/>
            <person name="Mavromatis K."/>
            <person name="Markowitz V."/>
            <person name="Szeto E."/>
            <person name="Ivanova N."/>
            <person name="Mikhailova N."/>
            <person name="Ovchinnikova G."/>
            <person name="Pagani I."/>
            <person name="Pati A."/>
            <person name="Goodwin L."/>
            <person name="Peters L."/>
            <person name="Pitluck S."/>
            <person name="Woyke T."/>
            <person name="Kerfeld C."/>
        </authorList>
    </citation>
    <scope>NUCLEOTIDE SEQUENCE [LARGE SCALE GENOMIC DNA]</scope>
    <source>
        <strain evidence="9 10">PCC 9333</strain>
        <plasmid evidence="10">Plasmid pCRI9333.01</plasmid>
    </source>
</reference>
<gene>
    <name evidence="9" type="ORF">Cri9333_4726</name>
</gene>
<feature type="transmembrane region" description="Helical" evidence="6">
    <location>
        <begin position="304"/>
        <end position="327"/>
    </location>
</feature>
<dbReference type="PROSITE" id="PS50222">
    <property type="entry name" value="EF_HAND_2"/>
    <property type="match status" value="3"/>
</dbReference>
<feature type="transmembrane region" description="Helical" evidence="6">
    <location>
        <begin position="37"/>
        <end position="60"/>
    </location>
</feature>
<dbReference type="InterPro" id="IPR020846">
    <property type="entry name" value="MFS_dom"/>
</dbReference>
<dbReference type="CDD" id="cd17330">
    <property type="entry name" value="MFS_SLC46_TetA_like"/>
    <property type="match status" value="1"/>
</dbReference>
<geneLocation type="plasmid" evidence="9 10">
    <name>pCRI9333.01</name>
</geneLocation>
<protein>
    <submittedName>
        <fullName evidence="9">Major facilitator superfamily MFS_1</fullName>
    </submittedName>
</protein>
<evidence type="ECO:0000256" key="2">
    <source>
        <dbReference type="ARBA" id="ARBA00022448"/>
    </source>
</evidence>
<dbReference type="Pfam" id="PF07690">
    <property type="entry name" value="MFS_1"/>
    <property type="match status" value="1"/>
</dbReference>
<dbReference type="InterPro" id="IPR018247">
    <property type="entry name" value="EF_Hand_1_Ca_BS"/>
</dbReference>
<evidence type="ECO:0000256" key="1">
    <source>
        <dbReference type="ARBA" id="ARBA00004651"/>
    </source>
</evidence>
<dbReference type="Proteomes" id="UP000010472">
    <property type="component" value="Plasmid pCRI9333.01"/>
</dbReference>
<dbReference type="GO" id="GO:0005509">
    <property type="term" value="F:calcium ion binding"/>
    <property type="evidence" value="ECO:0007669"/>
    <property type="project" value="InterPro"/>
</dbReference>
<dbReference type="InterPro" id="IPR002048">
    <property type="entry name" value="EF_hand_dom"/>
</dbReference>
<dbReference type="Gene3D" id="1.20.1250.20">
    <property type="entry name" value="MFS general substrate transporter like domains"/>
    <property type="match status" value="1"/>
</dbReference>
<dbReference type="AlphaFoldDB" id="K9W6S2"/>
<evidence type="ECO:0000313" key="9">
    <source>
        <dbReference type="EMBL" id="AFZ15504.1"/>
    </source>
</evidence>
<accession>K9W6S2</accession>
<dbReference type="SMART" id="SM00054">
    <property type="entry name" value="EFh"/>
    <property type="match status" value="3"/>
</dbReference>
<dbReference type="PRINTS" id="PR01035">
    <property type="entry name" value="TCRTETA"/>
</dbReference>
<evidence type="ECO:0000256" key="6">
    <source>
        <dbReference type="SAM" id="Phobius"/>
    </source>
</evidence>
<evidence type="ECO:0000259" key="7">
    <source>
        <dbReference type="PROSITE" id="PS50222"/>
    </source>
</evidence>
<dbReference type="HOGENOM" id="CLU_001265_10_11_3"/>
<keyword evidence="4 6" id="KW-1133">Transmembrane helix</keyword>